<organism evidence="6">
    <name type="scientific">Trypanosoma congolense (strain IL3000)</name>
    <dbReference type="NCBI Taxonomy" id="1068625"/>
    <lineage>
        <taxon>Eukaryota</taxon>
        <taxon>Discoba</taxon>
        <taxon>Euglenozoa</taxon>
        <taxon>Kinetoplastea</taxon>
        <taxon>Metakinetoplastina</taxon>
        <taxon>Trypanosomatida</taxon>
        <taxon>Trypanosomatidae</taxon>
        <taxon>Trypanosoma</taxon>
        <taxon>Nannomonas</taxon>
    </lineage>
</organism>
<keyword evidence="4 5" id="KW-0472">Membrane</keyword>
<keyword evidence="3 5" id="KW-1133">Transmembrane helix</keyword>
<feature type="transmembrane region" description="Helical" evidence="5">
    <location>
        <begin position="182"/>
        <end position="204"/>
    </location>
</feature>
<sequence length="221" mass="24492">MALQDADGVPINLTLSMVSEKEAELAKRREDIRRMQNRLPASAGPEPNFPPRFMCVKPIVYHNIKEQVPVPLQSFMNALIVVYFVLVALISYNITVALVCLIFGGGLIHFGVSFVYLLGIPGAFIVWYYNVYLCAVDELRSRRLVACVGLWVGIILDVWMAVGVPGLGGCGWIMALLERNMLGFLLSIICASLWSLHALTLFSLTIKFMRMPIGIDNSAAE</sequence>
<reference evidence="6" key="1">
    <citation type="journal article" date="2012" name="Proc. Natl. Acad. Sci. U.S.A.">
        <title>Antigenic diversity is generated by distinct evolutionary mechanisms in African trypanosome species.</title>
        <authorList>
            <person name="Jackson A.P."/>
            <person name="Berry A."/>
            <person name="Aslett M."/>
            <person name="Allison H.C."/>
            <person name="Burton P."/>
            <person name="Vavrova-Anderson J."/>
            <person name="Brown R."/>
            <person name="Browne H."/>
            <person name="Corton N."/>
            <person name="Hauser H."/>
            <person name="Gamble J."/>
            <person name="Gilderthorp R."/>
            <person name="Marcello L."/>
            <person name="McQuillan J."/>
            <person name="Otto T.D."/>
            <person name="Quail M.A."/>
            <person name="Sanders M.J."/>
            <person name="van Tonder A."/>
            <person name="Ginger M.L."/>
            <person name="Field M.C."/>
            <person name="Barry J.D."/>
            <person name="Hertz-Fowler C."/>
            <person name="Berriman M."/>
        </authorList>
    </citation>
    <scope>NUCLEOTIDE SEQUENCE</scope>
    <source>
        <strain evidence="6">IL3000</strain>
    </source>
</reference>
<dbReference type="PANTHER" id="PTHR10687:SF2">
    <property type="entry name" value="SECRETORY CARRIER-ASSOCIATED MEMBRANE PROTEIN"/>
    <property type="match status" value="1"/>
</dbReference>
<dbReference type="AlphaFoldDB" id="G0UU96"/>
<dbReference type="EMBL" id="HE575322">
    <property type="protein sequence ID" value="CCC92960.1"/>
    <property type="molecule type" value="Genomic_DNA"/>
</dbReference>
<feature type="transmembrane region" description="Helical" evidence="5">
    <location>
        <begin position="114"/>
        <end position="132"/>
    </location>
</feature>
<dbReference type="GO" id="GO:0015031">
    <property type="term" value="P:protein transport"/>
    <property type="evidence" value="ECO:0007669"/>
    <property type="project" value="InterPro"/>
</dbReference>
<feature type="transmembrane region" description="Helical" evidence="5">
    <location>
        <begin position="80"/>
        <end position="108"/>
    </location>
</feature>
<accession>G0UU96</accession>
<comment type="subcellular location">
    <subcellularLocation>
        <location evidence="1">Membrane</location>
        <topology evidence="1">Multi-pass membrane protein</topology>
    </subcellularLocation>
</comment>
<name>G0UU96_TRYCI</name>
<evidence type="ECO:0000256" key="4">
    <source>
        <dbReference type="ARBA" id="ARBA00023136"/>
    </source>
</evidence>
<evidence type="ECO:0000256" key="2">
    <source>
        <dbReference type="ARBA" id="ARBA00022692"/>
    </source>
</evidence>
<keyword evidence="2 5" id="KW-0812">Transmembrane</keyword>
<evidence type="ECO:0000256" key="1">
    <source>
        <dbReference type="ARBA" id="ARBA00004141"/>
    </source>
</evidence>
<dbReference type="VEuPathDB" id="TriTrypDB:TcIL3000_9_3580"/>
<evidence type="ECO:0000256" key="5">
    <source>
        <dbReference type="SAM" id="Phobius"/>
    </source>
</evidence>
<dbReference type="InterPro" id="IPR007273">
    <property type="entry name" value="SCAMP"/>
</dbReference>
<dbReference type="GO" id="GO:0032588">
    <property type="term" value="C:trans-Golgi network membrane"/>
    <property type="evidence" value="ECO:0007669"/>
    <property type="project" value="TreeGrafter"/>
</dbReference>
<proteinExistence type="predicted"/>
<dbReference type="Pfam" id="PF04144">
    <property type="entry name" value="SCAMP"/>
    <property type="match status" value="1"/>
</dbReference>
<protein>
    <submittedName>
        <fullName evidence="6">Putative membrane-trafficking protein</fullName>
    </submittedName>
</protein>
<evidence type="ECO:0000313" key="6">
    <source>
        <dbReference type="EMBL" id="CCC92960.1"/>
    </source>
</evidence>
<feature type="transmembrane region" description="Helical" evidence="5">
    <location>
        <begin position="144"/>
        <end position="162"/>
    </location>
</feature>
<evidence type="ECO:0000256" key="3">
    <source>
        <dbReference type="ARBA" id="ARBA00022989"/>
    </source>
</evidence>
<gene>
    <name evidence="6" type="ORF">TCIL3000_9_3580</name>
</gene>
<dbReference type="GO" id="GO:0055038">
    <property type="term" value="C:recycling endosome membrane"/>
    <property type="evidence" value="ECO:0007669"/>
    <property type="project" value="TreeGrafter"/>
</dbReference>
<dbReference type="PANTHER" id="PTHR10687">
    <property type="entry name" value="SECRETORY CARRIER-ASSOCIATED MEMBRANE PROTEIN SCAMP"/>
    <property type="match status" value="1"/>
</dbReference>